<dbReference type="AlphaFoldDB" id="B9L464"/>
<organism evidence="1 2">
    <name type="scientific">Thermomicrobium roseum (strain ATCC 27502 / DSM 5159 / P-2)</name>
    <dbReference type="NCBI Taxonomy" id="309801"/>
    <lineage>
        <taxon>Bacteria</taxon>
        <taxon>Pseudomonadati</taxon>
        <taxon>Thermomicrobiota</taxon>
        <taxon>Thermomicrobia</taxon>
        <taxon>Thermomicrobiales</taxon>
        <taxon>Thermomicrobiaceae</taxon>
        <taxon>Thermomicrobium</taxon>
    </lineage>
</organism>
<protein>
    <submittedName>
        <fullName evidence="1">Uncharacterized protein</fullName>
    </submittedName>
</protein>
<keyword evidence="2" id="KW-1185">Reference proteome</keyword>
<dbReference type="EMBL" id="CP001276">
    <property type="protein sequence ID" value="ACM06790.1"/>
    <property type="molecule type" value="Genomic_DNA"/>
</dbReference>
<dbReference type="Proteomes" id="UP000000447">
    <property type="component" value="Plasmid unnamed"/>
</dbReference>
<accession>B9L464</accession>
<evidence type="ECO:0000313" key="1">
    <source>
        <dbReference type="EMBL" id="ACM06790.1"/>
    </source>
</evidence>
<dbReference type="HOGENOM" id="CLU_2653329_0_0_0"/>
<dbReference type="KEGG" id="tro:trd_A0578"/>
<gene>
    <name evidence="1" type="ordered locus">trd_A0578</name>
</gene>
<geneLocation type="plasmid" evidence="2">
    <name>Tros</name>
</geneLocation>
<sequence>MRQPGFRIRTRGTVNEARRYPVRTDRSHSHDSARITGKVWIPAPSPASSARPAQSLLDPTAGSAGSAIILLSGQAR</sequence>
<keyword evidence="1" id="KW-0614">Plasmid</keyword>
<evidence type="ECO:0000313" key="2">
    <source>
        <dbReference type="Proteomes" id="UP000000447"/>
    </source>
</evidence>
<reference evidence="1 2" key="1">
    <citation type="journal article" date="2009" name="PLoS ONE">
        <title>Complete genome sequence of the aerobic CO-oxidizing thermophile Thermomicrobium roseum.</title>
        <authorList>
            <person name="Wu D."/>
            <person name="Raymond J."/>
            <person name="Wu M."/>
            <person name="Chatterji S."/>
            <person name="Ren Q."/>
            <person name="Graham J.E."/>
            <person name="Bryant D.A."/>
            <person name="Robb F."/>
            <person name="Colman A."/>
            <person name="Tallon L.J."/>
            <person name="Badger J.H."/>
            <person name="Madupu R."/>
            <person name="Ward N.L."/>
            <person name="Eisen J.A."/>
        </authorList>
    </citation>
    <scope>NUCLEOTIDE SEQUENCE [LARGE SCALE GENOMIC DNA]</scope>
    <source>
        <strain evidence="2">ATCC 27502 / DSM 5159 / P-2</strain>
        <plasmid evidence="1">unnamed</plasmid>
    </source>
</reference>
<proteinExistence type="predicted"/>
<name>B9L464_THERP</name>